<dbReference type="RefSeq" id="WP_126378693.1">
    <property type="nucleotide sequence ID" value="NZ_AP017378.1"/>
</dbReference>
<proteinExistence type="predicted"/>
<protein>
    <submittedName>
        <fullName evidence="1">Uncharacterized protein</fullName>
    </submittedName>
</protein>
<organism evidence="1 2">
    <name type="scientific">Desulfovibrio ferrophilus</name>
    <dbReference type="NCBI Taxonomy" id="241368"/>
    <lineage>
        <taxon>Bacteria</taxon>
        <taxon>Pseudomonadati</taxon>
        <taxon>Thermodesulfobacteriota</taxon>
        <taxon>Desulfovibrionia</taxon>
        <taxon>Desulfovibrionales</taxon>
        <taxon>Desulfovibrionaceae</taxon>
        <taxon>Desulfovibrio</taxon>
    </lineage>
</organism>
<reference evidence="1 2" key="1">
    <citation type="journal article" date="2018" name="Sci. Adv.">
        <title>Multi-heme cytochromes provide a pathway for survival in energy-limited environments.</title>
        <authorList>
            <person name="Deng X."/>
            <person name="Dohmae N."/>
            <person name="Nealson K.H."/>
            <person name="Hashimoto K."/>
            <person name="Okamoto A."/>
        </authorList>
    </citation>
    <scope>NUCLEOTIDE SEQUENCE [LARGE SCALE GENOMIC DNA]</scope>
    <source>
        <strain evidence="1 2">IS5</strain>
    </source>
</reference>
<dbReference type="AlphaFoldDB" id="A0A2Z6AZ85"/>
<dbReference type="Proteomes" id="UP000269883">
    <property type="component" value="Chromosome"/>
</dbReference>
<evidence type="ECO:0000313" key="2">
    <source>
        <dbReference type="Proteomes" id="UP000269883"/>
    </source>
</evidence>
<dbReference type="KEGG" id="dfl:DFE_1802"/>
<evidence type="ECO:0000313" key="1">
    <source>
        <dbReference type="EMBL" id="BBD08528.1"/>
    </source>
</evidence>
<dbReference type="EMBL" id="AP017378">
    <property type="protein sequence ID" value="BBD08528.1"/>
    <property type="molecule type" value="Genomic_DNA"/>
</dbReference>
<sequence>MMNLTSINTRPRGAVLLMVVFTLLALGAVTATMSGFISTTHVEQAHSATARQAFYAAEAGIRIVAAEYNKSAVTDDKSDMLEDVSGKTFNLTGDGSQQFDLNVFSYGFQVASHDASTNTIVAKAIGNIPLQDMEDLSSSTIDFPAGSMISVQDEVGNDIPVTLASAGSISTGAGGTQYVTFTYTPPTGTIPIDASADLDFVGIANQTSNGVSGNADAVSGLPSSMDNFPAHNGRIAIYGEDKTYTYRTLTVEANGSVTLSGLEPESGTFSLADFQSETLILRKTYGFQSIGRVTTGGTTATKVLAYYDSPVENAAELDPDADAAGPTILMYDVSDFNANDLTDSDGDNVVAIKAYTASQGNHTYYAAIHSLCENPWVNTPCEHTLRLGRETDFSDRWKVDTRLSYDVQVKLSTAWKLPFGMNGVLVRYHRSGSNTNFYGFSFMKYIDPTETTLPSGVVGDHIPNELKPPGQGSTISRWQQAPEYEGGSRPLNITENDNILLVFWRQAGSRREWLAYKEVTDDLAAYPKQWSGDGRIISDNTTLLVRVEEQFVQGKKVNRIKVFYGDASYQIPSIVARTPDTLPYDIIAGNGERGRSRYQTEWDSSRTHAFPSWPPYTIGDWAITDDFFTHIQSAPTYRVDGTLRPCTWDAVNSTAINSTALAAADIRILSDGATIRTQEFLTPNSASWPASITNWPGNRPEIAFHAAGRMITYSYERRGWRWRAYSDPYNYGATLDDLTYRFLFYN</sequence>
<keyword evidence="2" id="KW-1185">Reference proteome</keyword>
<gene>
    <name evidence="1" type="ORF">DFE_1802</name>
</gene>
<dbReference type="OrthoDB" id="5420014at2"/>
<name>A0A2Z6AZ85_9BACT</name>
<accession>A0A2Z6AZ85</accession>